<organism evidence="5">
    <name type="scientific">Nymphaea colorata</name>
    <name type="common">pocket water lily</name>
    <dbReference type="NCBI Taxonomy" id="210225"/>
    <lineage>
        <taxon>Eukaryota</taxon>
        <taxon>Viridiplantae</taxon>
        <taxon>Streptophyta</taxon>
        <taxon>Embryophyta</taxon>
        <taxon>Tracheophyta</taxon>
        <taxon>Spermatophyta</taxon>
        <taxon>Magnoliopsida</taxon>
        <taxon>Nymphaeales</taxon>
        <taxon>Nymphaeaceae</taxon>
        <taxon>Nymphaea</taxon>
    </lineage>
</organism>
<feature type="repeat" description="PPR" evidence="3">
    <location>
        <begin position="219"/>
        <end position="253"/>
    </location>
</feature>
<evidence type="ECO:0000256" key="2">
    <source>
        <dbReference type="ARBA" id="ARBA00022737"/>
    </source>
</evidence>
<dbReference type="InterPro" id="IPR032867">
    <property type="entry name" value="DYW_dom"/>
</dbReference>
<dbReference type="GO" id="GO:0009451">
    <property type="term" value="P:RNA modification"/>
    <property type="evidence" value="ECO:0007669"/>
    <property type="project" value="InterPro"/>
</dbReference>
<feature type="repeat" description="PPR" evidence="3">
    <location>
        <begin position="382"/>
        <end position="416"/>
    </location>
</feature>
<evidence type="ECO:0000256" key="1">
    <source>
        <dbReference type="ARBA" id="ARBA00006643"/>
    </source>
</evidence>
<dbReference type="GO" id="GO:0008270">
    <property type="term" value="F:zinc ion binding"/>
    <property type="evidence" value="ECO:0007669"/>
    <property type="project" value="InterPro"/>
</dbReference>
<dbReference type="OMA" id="IDMYCAC"/>
<dbReference type="FunFam" id="1.25.40.10:FF:000682">
    <property type="entry name" value="Pentatricopeptide repeat-containing protein At3g16610"/>
    <property type="match status" value="1"/>
</dbReference>
<evidence type="ECO:0000313" key="5">
    <source>
        <dbReference type="EMBL" id="VVW01888.1"/>
    </source>
</evidence>
<protein>
    <recommendedName>
        <fullName evidence="4">DYW domain-containing protein</fullName>
    </recommendedName>
</protein>
<dbReference type="EMBL" id="LR721780">
    <property type="protein sequence ID" value="VVW01888.1"/>
    <property type="molecule type" value="Genomic_DNA"/>
</dbReference>
<dbReference type="SUPFAM" id="SSF48452">
    <property type="entry name" value="TPR-like"/>
    <property type="match status" value="1"/>
</dbReference>
<feature type="repeat" description="PPR" evidence="3">
    <location>
        <begin position="351"/>
        <end position="381"/>
    </location>
</feature>
<dbReference type="InterPro" id="IPR011990">
    <property type="entry name" value="TPR-like_helical_dom_sf"/>
</dbReference>
<dbReference type="PANTHER" id="PTHR47926">
    <property type="entry name" value="PENTATRICOPEPTIDE REPEAT-CONTAINING PROTEIN"/>
    <property type="match status" value="1"/>
</dbReference>
<feature type="domain" description="DYW" evidence="4">
    <location>
        <begin position="597"/>
        <end position="689"/>
    </location>
</feature>
<dbReference type="NCBIfam" id="TIGR00756">
    <property type="entry name" value="PPR"/>
    <property type="match status" value="9"/>
</dbReference>
<feature type="repeat" description="PPR" evidence="3">
    <location>
        <begin position="519"/>
        <end position="553"/>
    </location>
</feature>
<evidence type="ECO:0000256" key="3">
    <source>
        <dbReference type="PROSITE-ProRule" id="PRU00708"/>
    </source>
</evidence>
<name>A0A5K1AIX5_9MAGN</name>
<feature type="repeat" description="PPR" evidence="3">
    <location>
        <begin position="87"/>
        <end position="121"/>
    </location>
</feature>
<proteinExistence type="inferred from homology"/>
<dbReference type="PROSITE" id="PS51375">
    <property type="entry name" value="PPR"/>
    <property type="match status" value="7"/>
</dbReference>
<dbReference type="Pfam" id="PF20431">
    <property type="entry name" value="E_motif"/>
    <property type="match status" value="1"/>
</dbReference>
<dbReference type="InterPro" id="IPR002885">
    <property type="entry name" value="PPR_rpt"/>
</dbReference>
<dbReference type="Gramene" id="NC2G0264730.1">
    <property type="protein sequence ID" value="NC2G0264730.1:cds"/>
    <property type="gene ID" value="NC2G0264730"/>
</dbReference>
<dbReference type="InterPro" id="IPR046848">
    <property type="entry name" value="E_motif"/>
</dbReference>
<evidence type="ECO:0000259" key="4">
    <source>
        <dbReference type="Pfam" id="PF14432"/>
    </source>
</evidence>
<comment type="similarity">
    <text evidence="1">Belongs to the PPR family. PCMP-H subfamily.</text>
</comment>
<dbReference type="FunFam" id="1.25.40.10:FF:000348">
    <property type="entry name" value="Pentatricopeptide repeat-containing protein chloroplastic"/>
    <property type="match status" value="1"/>
</dbReference>
<keyword evidence="2" id="KW-0677">Repeat</keyword>
<reference evidence="5" key="1">
    <citation type="submission" date="2019-09" db="EMBL/GenBank/DDBJ databases">
        <authorList>
            <person name="Zhang L."/>
        </authorList>
    </citation>
    <scope>NUCLEOTIDE SEQUENCE</scope>
</reference>
<dbReference type="Pfam" id="PF14432">
    <property type="entry name" value="DYW_deaminase"/>
    <property type="match status" value="1"/>
</dbReference>
<dbReference type="Pfam" id="PF13041">
    <property type="entry name" value="PPR_2"/>
    <property type="match status" value="4"/>
</dbReference>
<dbReference type="GO" id="GO:0003723">
    <property type="term" value="F:RNA binding"/>
    <property type="evidence" value="ECO:0007669"/>
    <property type="project" value="InterPro"/>
</dbReference>
<sequence length="689" mass="78154">MACLVPPPPAIADGFSPSPLKLVQQNRLVSAFQSPKSLSELRALHGRMITTGLRRNDLVLGKFIICCSSSNCMEYARKVFDEMSSPSVFFWNAMIKGYQQNGDHMEVLRLYFQMRSCGFDSDAFTFPVVLRSCSPLKRIREGKGIHGLVLKTGYATNVIVQTALMDLYSLSGCVASARQVFDEMRERDVICWNTMIAGYSRCGDFANAEELFHKMPEKDESSWNTLIDMYCKAGDVEAARRLFDEMPKKDIISWNAMISGYVHIGDMEVARLLFDEMPRRSVVSWNVVITCCVHHRRFTDALDLFRKMQRSDVRPNEVTMVAVLPACAHLGAMDLGQWIHAYIDKNRIRMDVYVTTALIDMYGKCGNVEEARRVFEMAKEKDAFSYSTMIEVLALNGKAEEAFQIFSYMQSHGLKPNGVTFVGLLTACSHAGLVEKGRMYFNMMKSEYNLEPKSEHFGCMVDLLGRAGYLDEAFELIKSMPMEPHVVVWGALLNACRIHGNVKLAETVGFRLIELNPTNCGNYVLLANIYAKANRWDDSVRVRKMMKDRGVVKKPGCSSIEVNNSVHEFIAGDNSHTHCARIYRTLQEVTERLKREGYVPEVSSALHDVDTNEKMQALSYHSEKLAVAFGLLSTTPGTPIRIVKNLRVCEDCHVMMKMISQHYDRNIILRDCNRYHHFNNGSCSCSDYW</sequence>
<dbReference type="PANTHER" id="PTHR47926:SF537">
    <property type="entry name" value="PENTACOTRIPEPTIDE-REPEAT REGION OF PRORP DOMAIN-CONTAINING PROTEIN"/>
    <property type="match status" value="1"/>
</dbReference>
<dbReference type="Gene3D" id="1.25.40.10">
    <property type="entry name" value="Tetratricopeptide repeat domain"/>
    <property type="match status" value="5"/>
</dbReference>
<dbReference type="InterPro" id="IPR046960">
    <property type="entry name" value="PPR_At4g14850-like_plant"/>
</dbReference>
<dbReference type="FunFam" id="1.25.40.10:FF:002148">
    <property type="entry name" value="Pentatricopeptide repeat-containing protein At2g29760, chloroplastic"/>
    <property type="match status" value="1"/>
</dbReference>
<dbReference type="AlphaFoldDB" id="A0A5K1AIX5"/>
<feature type="repeat" description="PPR" evidence="3">
    <location>
        <begin position="188"/>
        <end position="218"/>
    </location>
</feature>
<dbReference type="Pfam" id="PF01535">
    <property type="entry name" value="PPR"/>
    <property type="match status" value="5"/>
</dbReference>
<feature type="repeat" description="PPR" evidence="3">
    <location>
        <begin position="281"/>
        <end position="315"/>
    </location>
</feature>
<gene>
    <name evidence="5" type="ORF">NYM_LOCUS13730</name>
</gene>
<accession>A0A5K1AIX5</accession>